<evidence type="ECO:0000259" key="2">
    <source>
        <dbReference type="Pfam" id="PF13924"/>
    </source>
</evidence>
<name>A0A4Q1S7S3_9BACT</name>
<feature type="domain" description="Lipocalin-like" evidence="2">
    <location>
        <begin position="33"/>
        <end position="151"/>
    </location>
</feature>
<keyword evidence="4" id="KW-1185">Reference proteome</keyword>
<dbReference type="AlphaFoldDB" id="A0A4Q1S7S3"/>
<keyword evidence="1" id="KW-0732">Signal</keyword>
<dbReference type="OrthoDB" id="8370150at2"/>
<protein>
    <recommendedName>
        <fullName evidence="2">Lipocalin-like domain-containing protein</fullName>
    </recommendedName>
</protein>
<dbReference type="RefSeq" id="WP_129210083.1">
    <property type="nucleotide sequence ID" value="NZ_BMGU01000001.1"/>
</dbReference>
<dbReference type="EMBL" id="SDMK01000006">
    <property type="protein sequence ID" value="RXS93016.1"/>
    <property type="molecule type" value="Genomic_DNA"/>
</dbReference>
<gene>
    <name evidence="3" type="ORF">ESZ00_19465</name>
</gene>
<dbReference type="InterPro" id="IPR024311">
    <property type="entry name" value="Lipocalin-like"/>
</dbReference>
<dbReference type="Pfam" id="PF13924">
    <property type="entry name" value="Lipocalin_5"/>
    <property type="match status" value="1"/>
</dbReference>
<reference evidence="3 4" key="1">
    <citation type="journal article" date="2016" name="Int. J. Syst. Evol. Microbiol.">
        <title>Acidipila dinghuensis sp. nov., an acidobacterium isolated from forest soil.</title>
        <authorList>
            <person name="Jiang Y.W."/>
            <person name="Wang J."/>
            <person name="Chen M.H."/>
            <person name="Lv Y.Y."/>
            <person name="Qiu L.H."/>
        </authorList>
    </citation>
    <scope>NUCLEOTIDE SEQUENCE [LARGE SCALE GENOMIC DNA]</scope>
    <source>
        <strain evidence="3 4">DHOF10</strain>
    </source>
</reference>
<feature type="signal peptide" evidence="1">
    <location>
        <begin position="1"/>
        <end position="23"/>
    </location>
</feature>
<proteinExistence type="predicted"/>
<evidence type="ECO:0000313" key="4">
    <source>
        <dbReference type="Proteomes" id="UP000290253"/>
    </source>
</evidence>
<sequence length="152" mass="17200">MKCSARRFLTSLPSSIIATGAHAQSRSQQPSIIGTWHLVRIELPGQNDKPSEMPQPAGMLIYTKDGHAAVQLMYPQTSLSNEFVHDGYEATFGTYDLEPEKHQLVYHVQGSATREKLVGTSETLHYDLPDSLHMIIRPTHADQHWSVTWERY</sequence>
<accession>A0A4Q1S7S3</accession>
<evidence type="ECO:0000313" key="3">
    <source>
        <dbReference type="EMBL" id="RXS93016.1"/>
    </source>
</evidence>
<feature type="chain" id="PRO_5020794062" description="Lipocalin-like domain-containing protein" evidence="1">
    <location>
        <begin position="24"/>
        <end position="152"/>
    </location>
</feature>
<evidence type="ECO:0000256" key="1">
    <source>
        <dbReference type="SAM" id="SignalP"/>
    </source>
</evidence>
<organism evidence="3 4">
    <name type="scientific">Silvibacterium dinghuense</name>
    <dbReference type="NCBI Taxonomy" id="1560006"/>
    <lineage>
        <taxon>Bacteria</taxon>
        <taxon>Pseudomonadati</taxon>
        <taxon>Acidobacteriota</taxon>
        <taxon>Terriglobia</taxon>
        <taxon>Terriglobales</taxon>
        <taxon>Acidobacteriaceae</taxon>
        <taxon>Silvibacterium</taxon>
    </lineage>
</organism>
<dbReference type="Proteomes" id="UP000290253">
    <property type="component" value="Unassembled WGS sequence"/>
</dbReference>
<dbReference type="Gene3D" id="2.40.128.490">
    <property type="entry name" value="Uncharacterised protein PF14869, DUF4488"/>
    <property type="match status" value="1"/>
</dbReference>
<comment type="caution">
    <text evidence="3">The sequence shown here is derived from an EMBL/GenBank/DDBJ whole genome shotgun (WGS) entry which is preliminary data.</text>
</comment>